<dbReference type="AlphaFoldDB" id="A0A6G1PYR7"/>
<dbReference type="GO" id="GO:1990404">
    <property type="term" value="F:NAD+-protein mono-ADP-ribosyltransferase activity"/>
    <property type="evidence" value="ECO:0007669"/>
    <property type="project" value="TreeGrafter"/>
</dbReference>
<proteinExistence type="inferred from homology"/>
<keyword evidence="4" id="KW-0520">NAD</keyword>
<dbReference type="SMART" id="SM00506">
    <property type="entry name" value="A1pp"/>
    <property type="match status" value="2"/>
</dbReference>
<dbReference type="Gene3D" id="3.90.228.10">
    <property type="match status" value="1"/>
</dbReference>
<evidence type="ECO:0000256" key="6">
    <source>
        <dbReference type="ARBA" id="ARBA00024347"/>
    </source>
</evidence>
<dbReference type="GO" id="GO:0005737">
    <property type="term" value="C:cytoplasm"/>
    <property type="evidence" value="ECO:0007669"/>
    <property type="project" value="TreeGrafter"/>
</dbReference>
<evidence type="ECO:0000256" key="5">
    <source>
        <dbReference type="ARBA" id="ARBA00023242"/>
    </source>
</evidence>
<feature type="domain" description="PARP catalytic" evidence="7">
    <location>
        <begin position="468"/>
        <end position="653"/>
    </location>
</feature>
<gene>
    <name evidence="9" type="ORF">EXN66_Car010782</name>
</gene>
<dbReference type="EMBL" id="CM015721">
    <property type="protein sequence ID" value="KAF3695106.1"/>
    <property type="molecule type" value="Genomic_DNA"/>
</dbReference>
<evidence type="ECO:0000259" key="7">
    <source>
        <dbReference type="PROSITE" id="PS51059"/>
    </source>
</evidence>
<dbReference type="GO" id="GO:0003950">
    <property type="term" value="F:NAD+ poly-ADP-ribosyltransferase activity"/>
    <property type="evidence" value="ECO:0007669"/>
    <property type="project" value="InterPro"/>
</dbReference>
<sequence>MAQKKKPTIPPERRFSVVLNSGVKVSVWKADLTNFQVDAIVNAANTRLQHYGGLALALSEAGGPQIQKDSVNYITTYGELKTGDAIVCNPGSLPCKKVIHAVGPALSNSSDVYRAEPLLQQAIKSVLDKVKKNHLNSVAIPAISSGLFNYPLTQCANTIVSTVKQYYQNYSHPGHVPLEIHFVNNDEPTVKEMERACHNILDPHMSMTYSQAAASRSTGAAKTSTPTVTIGNVLLILKKGKIEEQQTDVIVNTTSAELNLQSGKISNALLKKAGPGIQNELRSVSSSGYVITTKPYNLHCKEVYHTLCIENGKQSAQTVLYHSVLDCLRRAAMRQHSSIAFPAIGTGGLGFKLESRDDFHETKPSTPHINLIGTSNEAVCEAKQWLSGLLSKSSGIICISNNFIQHFGEQEYDQLSYLTRNRISIKESLDKGHSSITLKGYSSEDVVVAGLQVEAMLCKVQKDFVTEEEETMFFMSTKKASFERKTVTHSVPLFSDIVSVFREERLRVVKMEKVENLVLEMLFELKKNQLKVTHPQTMFQCIPAQFCEMICRVGFHAECAPPEDPAYGEGIYFTRSVKKARELWKEKKDKYLYFIQAEVLIGNSTLGKPVLILPPPKGKDPQTLYDSVHGPDIAVIFSSYQALPRFIFTCERM</sequence>
<dbReference type="GO" id="GO:0044389">
    <property type="term" value="F:ubiquitin-like protein ligase binding"/>
    <property type="evidence" value="ECO:0007669"/>
    <property type="project" value="TreeGrafter"/>
</dbReference>
<keyword evidence="2" id="KW-0328">Glycosyltransferase</keyword>
<dbReference type="SUPFAM" id="SSF52949">
    <property type="entry name" value="Macro domain-like"/>
    <property type="match status" value="2"/>
</dbReference>
<dbReference type="GO" id="GO:0070212">
    <property type="term" value="P:protein poly-ADP-ribosylation"/>
    <property type="evidence" value="ECO:0007669"/>
    <property type="project" value="TreeGrafter"/>
</dbReference>
<evidence type="ECO:0000256" key="2">
    <source>
        <dbReference type="ARBA" id="ARBA00022676"/>
    </source>
</evidence>
<dbReference type="PANTHER" id="PTHR14453">
    <property type="entry name" value="PARP/ZINC FINGER CCCH TYPE DOMAIN CONTAINING PROTEIN"/>
    <property type="match status" value="1"/>
</dbReference>
<dbReference type="SUPFAM" id="SSF56399">
    <property type="entry name" value="ADP-ribosylation"/>
    <property type="match status" value="1"/>
</dbReference>
<dbReference type="Proteomes" id="UP000503349">
    <property type="component" value="Chromosome 10"/>
</dbReference>
<dbReference type="InterPro" id="IPR002589">
    <property type="entry name" value="Macro_dom"/>
</dbReference>
<evidence type="ECO:0000259" key="8">
    <source>
        <dbReference type="PROSITE" id="PS51154"/>
    </source>
</evidence>
<comment type="subcellular location">
    <subcellularLocation>
        <location evidence="1">Nucleus</location>
    </subcellularLocation>
</comment>
<reference evidence="9 10" key="1">
    <citation type="submission" date="2019-02" db="EMBL/GenBank/DDBJ databases">
        <title>Opniocepnalus argus genome.</title>
        <authorList>
            <person name="Zhou C."/>
            <person name="Xiao S."/>
        </authorList>
    </citation>
    <scope>NUCLEOTIDE SEQUENCE [LARGE SCALE GENOMIC DNA]</scope>
    <source>
        <strain evidence="9">OARG1902GOOAL</strain>
        <tissue evidence="9">Muscle</tissue>
    </source>
</reference>
<evidence type="ECO:0000313" key="10">
    <source>
        <dbReference type="Proteomes" id="UP000503349"/>
    </source>
</evidence>
<feature type="domain" description="Macro" evidence="8">
    <location>
        <begin position="12"/>
        <end position="201"/>
    </location>
</feature>
<dbReference type="InterPro" id="IPR012317">
    <property type="entry name" value="Poly(ADP-ribose)pol_cat_dom"/>
</dbReference>
<dbReference type="InterPro" id="IPR057049">
    <property type="entry name" value="PARP14_KH_8"/>
</dbReference>
<keyword evidence="3" id="KW-0808">Transferase</keyword>
<evidence type="ECO:0000256" key="3">
    <source>
        <dbReference type="ARBA" id="ARBA00022679"/>
    </source>
</evidence>
<keyword evidence="10" id="KW-1185">Reference proteome</keyword>
<dbReference type="Pfam" id="PF01661">
    <property type="entry name" value="Macro"/>
    <property type="match status" value="2"/>
</dbReference>
<dbReference type="PROSITE" id="PS51154">
    <property type="entry name" value="MACRO"/>
    <property type="match status" value="2"/>
</dbReference>
<evidence type="ECO:0000313" key="9">
    <source>
        <dbReference type="EMBL" id="KAF3695106.1"/>
    </source>
</evidence>
<dbReference type="PROSITE" id="PS51059">
    <property type="entry name" value="PARP_CATALYTIC"/>
    <property type="match status" value="1"/>
</dbReference>
<reference evidence="10" key="2">
    <citation type="submission" date="2019-02" db="EMBL/GenBank/DDBJ databases">
        <title>Opniocepnalus argus Var Kimnra genome.</title>
        <authorList>
            <person name="Zhou C."/>
            <person name="Xiao S."/>
        </authorList>
    </citation>
    <scope>NUCLEOTIDE SEQUENCE [LARGE SCALE GENOMIC DNA]</scope>
</reference>
<dbReference type="CDD" id="cd02907">
    <property type="entry name" value="Macro_Af1521_BAL-like"/>
    <property type="match status" value="1"/>
</dbReference>
<protein>
    <submittedName>
        <fullName evidence="9">Poly [ADP-ribose] polymerase 9</fullName>
    </submittedName>
</protein>
<dbReference type="GO" id="GO:0005634">
    <property type="term" value="C:nucleus"/>
    <property type="evidence" value="ECO:0007669"/>
    <property type="project" value="UniProtKB-SubCell"/>
</dbReference>
<name>A0A6G1PYR7_CHAAH</name>
<evidence type="ECO:0000256" key="4">
    <source>
        <dbReference type="ARBA" id="ARBA00023027"/>
    </source>
</evidence>
<feature type="domain" description="Macro" evidence="8">
    <location>
        <begin position="222"/>
        <end position="394"/>
    </location>
</feature>
<evidence type="ECO:0000256" key="1">
    <source>
        <dbReference type="ARBA" id="ARBA00004123"/>
    </source>
</evidence>
<dbReference type="Gene3D" id="3.40.220.10">
    <property type="entry name" value="Leucine Aminopeptidase, subunit E, domain 1"/>
    <property type="match status" value="2"/>
</dbReference>
<organism evidence="9 10">
    <name type="scientific">Channa argus</name>
    <name type="common">Northern snakehead</name>
    <name type="synonym">Ophicephalus argus</name>
    <dbReference type="NCBI Taxonomy" id="215402"/>
    <lineage>
        <taxon>Eukaryota</taxon>
        <taxon>Metazoa</taxon>
        <taxon>Chordata</taxon>
        <taxon>Craniata</taxon>
        <taxon>Vertebrata</taxon>
        <taxon>Euteleostomi</taxon>
        <taxon>Actinopterygii</taxon>
        <taxon>Neopterygii</taxon>
        <taxon>Teleostei</taxon>
        <taxon>Neoteleostei</taxon>
        <taxon>Acanthomorphata</taxon>
        <taxon>Anabantaria</taxon>
        <taxon>Anabantiformes</taxon>
        <taxon>Channoidei</taxon>
        <taxon>Channidae</taxon>
        <taxon>Channa</taxon>
    </lineage>
</organism>
<dbReference type="PANTHER" id="PTHR14453:SF70">
    <property type="entry name" value="PROTEIN MONO-ADP-RIBOSYLTRANSFERASE PARP9"/>
    <property type="match status" value="1"/>
</dbReference>
<accession>A0A6G1PYR7</accession>
<dbReference type="InterPro" id="IPR043472">
    <property type="entry name" value="Macro_dom-like"/>
</dbReference>
<dbReference type="InterPro" id="IPR052056">
    <property type="entry name" value="Mono-ARTD/PARP"/>
</dbReference>
<dbReference type="GO" id="GO:0060335">
    <property type="term" value="P:positive regulation of type II interferon-mediated signaling pathway"/>
    <property type="evidence" value="ECO:0007669"/>
    <property type="project" value="TreeGrafter"/>
</dbReference>
<dbReference type="GO" id="GO:0010629">
    <property type="term" value="P:negative regulation of gene expression"/>
    <property type="evidence" value="ECO:0007669"/>
    <property type="project" value="TreeGrafter"/>
</dbReference>
<dbReference type="GO" id="GO:0003714">
    <property type="term" value="F:transcription corepressor activity"/>
    <property type="evidence" value="ECO:0007669"/>
    <property type="project" value="TreeGrafter"/>
</dbReference>
<keyword evidence="5" id="KW-0539">Nucleus</keyword>
<comment type="similarity">
    <text evidence="6">Belongs to the ARTD/PARP family.</text>
</comment>
<dbReference type="Pfam" id="PF23254">
    <property type="entry name" value="KH_PARP14_8"/>
    <property type="match status" value="1"/>
</dbReference>